<evidence type="ECO:0000313" key="3">
    <source>
        <dbReference type="EMBL" id="NGP89257.1"/>
    </source>
</evidence>
<keyword evidence="2" id="KW-0479">Metal-binding</keyword>
<feature type="binding site" evidence="2">
    <location>
        <position position="221"/>
    </location>
    <ligand>
        <name>Fe cation</name>
        <dbReference type="ChEBI" id="CHEBI:24875"/>
    </ligand>
</feature>
<dbReference type="SUPFAM" id="SSF53850">
    <property type="entry name" value="Periplasmic binding protein-like II"/>
    <property type="match status" value="1"/>
</dbReference>
<reference evidence="3 4" key="1">
    <citation type="submission" date="2020-02" db="EMBL/GenBank/DDBJ databases">
        <title>Aliifodinibius halophilus 2W32, complete genome.</title>
        <authorList>
            <person name="Li Y."/>
            <person name="Wu S."/>
        </authorList>
    </citation>
    <scope>NUCLEOTIDE SEQUENCE [LARGE SCALE GENOMIC DNA]</scope>
    <source>
        <strain evidence="3 4">2W32</strain>
    </source>
</reference>
<evidence type="ECO:0000313" key="4">
    <source>
        <dbReference type="Proteomes" id="UP000479132"/>
    </source>
</evidence>
<keyword evidence="2" id="KW-0408">Iron</keyword>
<dbReference type="AlphaFoldDB" id="A0A6M1T5B6"/>
<keyword evidence="1" id="KW-0732">Signal</keyword>
<evidence type="ECO:0000256" key="1">
    <source>
        <dbReference type="ARBA" id="ARBA00022729"/>
    </source>
</evidence>
<accession>A0A6M1T5B6</accession>
<dbReference type="PANTHER" id="PTHR30006">
    <property type="entry name" value="THIAMINE-BINDING PERIPLASMIC PROTEIN-RELATED"/>
    <property type="match status" value="1"/>
</dbReference>
<gene>
    <name evidence="3" type="ORF">G3569_12930</name>
</gene>
<proteinExistence type="predicted"/>
<dbReference type="RefSeq" id="WP_165269805.1">
    <property type="nucleotide sequence ID" value="NZ_JAALLS010000017.1"/>
</dbReference>
<name>A0A6M1T5B6_9BACT</name>
<dbReference type="Pfam" id="PF13416">
    <property type="entry name" value="SBP_bac_8"/>
    <property type="match status" value="1"/>
</dbReference>
<dbReference type="InterPro" id="IPR026045">
    <property type="entry name" value="Ferric-bd"/>
</dbReference>
<dbReference type="PIRSF" id="PIRSF002825">
    <property type="entry name" value="CfbpA"/>
    <property type="match status" value="1"/>
</dbReference>
<organism evidence="3 4">
    <name type="scientific">Fodinibius halophilus</name>
    <dbReference type="NCBI Taxonomy" id="1736908"/>
    <lineage>
        <taxon>Bacteria</taxon>
        <taxon>Pseudomonadati</taxon>
        <taxon>Balneolota</taxon>
        <taxon>Balneolia</taxon>
        <taxon>Balneolales</taxon>
        <taxon>Balneolaceae</taxon>
        <taxon>Fodinibius</taxon>
    </lineage>
</organism>
<sequence>MKQLTKVFITVLTAFLIGSCTQSSSDQLVVYSGRSQALVKQLVADFKEQTGIDIQVRYGNDAELLAVLNEEGEQSPADVYWANTTGALAQANEQDMLTTLPDSLTTKPDAYQSATGKWVPVTARFRVLAYNPEKVNPEELPKSVLDLPTMDKFEGRVGWTPTYSSFYDFVTALRLTKDNETAKQWLNDMQSLDPKAYSSNTPMVQAIMAGEIDLGLTNHYYVIQTKHGGKEGYFEDHEHYGEEGPNPDANIETYHFENGDIGNLALVTGVSQLKTADNPELAQKFMSFLLSKQAQEYAAQSVNEYPVTGEAELPDYMLEAKEALKLSPDYDYEQLKQLEGTLNLLREAGLI</sequence>
<dbReference type="GO" id="GO:0046872">
    <property type="term" value="F:metal ion binding"/>
    <property type="evidence" value="ECO:0007669"/>
    <property type="project" value="UniProtKB-KW"/>
</dbReference>
<dbReference type="Gene3D" id="3.40.190.10">
    <property type="entry name" value="Periplasmic binding protein-like II"/>
    <property type="match status" value="2"/>
</dbReference>
<dbReference type="PANTHER" id="PTHR30006:SF24">
    <property type="entry name" value="SLL0237 PROTEIN"/>
    <property type="match status" value="1"/>
</dbReference>
<dbReference type="Proteomes" id="UP000479132">
    <property type="component" value="Unassembled WGS sequence"/>
</dbReference>
<dbReference type="InterPro" id="IPR006059">
    <property type="entry name" value="SBP"/>
</dbReference>
<evidence type="ECO:0000256" key="2">
    <source>
        <dbReference type="PIRSR" id="PIRSR002825-1"/>
    </source>
</evidence>
<dbReference type="EMBL" id="JAALLS010000017">
    <property type="protein sequence ID" value="NGP89257.1"/>
    <property type="molecule type" value="Genomic_DNA"/>
</dbReference>
<keyword evidence="4" id="KW-1185">Reference proteome</keyword>
<dbReference type="CDD" id="cd13543">
    <property type="entry name" value="PBP2_Fbp"/>
    <property type="match status" value="1"/>
</dbReference>
<protein>
    <submittedName>
        <fullName evidence="3">Iron ABC transporter substrate-binding protein</fullName>
    </submittedName>
</protein>
<dbReference type="PROSITE" id="PS51257">
    <property type="entry name" value="PROKAR_LIPOPROTEIN"/>
    <property type="match status" value="1"/>
</dbReference>
<comment type="caution">
    <text evidence="3">The sequence shown here is derived from an EMBL/GenBank/DDBJ whole genome shotgun (WGS) entry which is preliminary data.</text>
</comment>
<feature type="binding site" evidence="2">
    <location>
        <position position="220"/>
    </location>
    <ligand>
        <name>Fe cation</name>
        <dbReference type="ChEBI" id="CHEBI:24875"/>
    </ligand>
</feature>